<evidence type="ECO:0000313" key="2">
    <source>
        <dbReference type="EMBL" id="SFR06431.1"/>
    </source>
</evidence>
<keyword evidence="1" id="KW-0812">Transmembrane</keyword>
<dbReference type="AlphaFoldDB" id="A0A1I6DM13"/>
<dbReference type="STRING" id="39060.SAMN05660706_11359"/>
<accession>A0A1I6DM13</accession>
<feature type="transmembrane region" description="Helical" evidence="1">
    <location>
        <begin position="107"/>
        <end position="131"/>
    </location>
</feature>
<dbReference type="EMBL" id="FOYM01000013">
    <property type="protein sequence ID" value="SFR06431.1"/>
    <property type="molecule type" value="Genomic_DNA"/>
</dbReference>
<reference evidence="3" key="1">
    <citation type="submission" date="2016-10" db="EMBL/GenBank/DDBJ databases">
        <authorList>
            <person name="Varghese N."/>
            <person name="Submissions S."/>
        </authorList>
    </citation>
    <scope>NUCLEOTIDE SEQUENCE [LARGE SCALE GENOMIC DNA]</scope>
    <source>
        <strain evidence="3">DSM 3669</strain>
    </source>
</reference>
<keyword evidence="1" id="KW-1133">Transmembrane helix</keyword>
<keyword evidence="3" id="KW-1185">Reference proteome</keyword>
<protein>
    <submittedName>
        <fullName evidence="2">Putative membrane protein, TIGR04086 family</fullName>
    </submittedName>
</protein>
<feature type="transmembrane region" description="Helical" evidence="1">
    <location>
        <begin position="20"/>
        <end position="41"/>
    </location>
</feature>
<dbReference type="RefSeq" id="WP_165608248.1">
    <property type="nucleotide sequence ID" value="NZ_FOYM01000013.1"/>
</dbReference>
<gene>
    <name evidence="2" type="ORF">SAMN05660706_11359</name>
</gene>
<feature type="transmembrane region" description="Helical" evidence="1">
    <location>
        <begin position="78"/>
        <end position="101"/>
    </location>
</feature>
<dbReference type="InterPro" id="IPR023804">
    <property type="entry name" value="DUF3792_TM"/>
</dbReference>
<evidence type="ECO:0000256" key="1">
    <source>
        <dbReference type="SAM" id="Phobius"/>
    </source>
</evidence>
<organism evidence="2 3">
    <name type="scientific">Desulfoscipio geothermicus DSM 3669</name>
    <dbReference type="NCBI Taxonomy" id="1121426"/>
    <lineage>
        <taxon>Bacteria</taxon>
        <taxon>Bacillati</taxon>
        <taxon>Bacillota</taxon>
        <taxon>Clostridia</taxon>
        <taxon>Eubacteriales</taxon>
        <taxon>Desulfallaceae</taxon>
        <taxon>Desulfoscipio</taxon>
    </lineage>
</organism>
<feature type="transmembrane region" description="Helical" evidence="1">
    <location>
        <begin position="53"/>
        <end position="71"/>
    </location>
</feature>
<name>A0A1I6DM13_9FIRM</name>
<proteinExistence type="predicted"/>
<dbReference type="Pfam" id="PF12670">
    <property type="entry name" value="DUF3792"/>
    <property type="match status" value="1"/>
</dbReference>
<dbReference type="Proteomes" id="UP000199584">
    <property type="component" value="Unassembled WGS sequence"/>
</dbReference>
<evidence type="ECO:0000313" key="3">
    <source>
        <dbReference type="Proteomes" id="UP000199584"/>
    </source>
</evidence>
<keyword evidence="1" id="KW-0472">Membrane</keyword>
<dbReference type="NCBIfam" id="TIGR04086">
    <property type="entry name" value="TIGR04086_membr"/>
    <property type="match status" value="1"/>
</dbReference>
<sequence length="133" mass="13825">MVPLKKETTSYPPLNLNAVFKGLLAAIITTILGSAVSGVVYHVTTLSEQTLPLASSGLFYFSIFTGSVFAAREAGCKGLVHGIGVALLFVLFGWLLANLFLNAKAAFLVVLQKTIISLVTGALGGVLGVGLSR</sequence>